<gene>
    <name evidence="1" type="ORF">A4X13_0g5114</name>
</gene>
<name>A0A8T8SUR4_9BASI</name>
<dbReference type="AlphaFoldDB" id="A0A8T8SUR4"/>
<comment type="caution">
    <text evidence="1">The sequence shown here is derived from an EMBL/GenBank/DDBJ whole genome shotgun (WGS) entry which is preliminary data.</text>
</comment>
<protein>
    <submittedName>
        <fullName evidence="1">Uncharacterized protein</fullName>
    </submittedName>
</protein>
<keyword evidence="2" id="KW-1185">Reference proteome</keyword>
<dbReference type="Proteomes" id="UP000077521">
    <property type="component" value="Unassembled WGS sequence"/>
</dbReference>
<sequence length="686" mass="76409">MLSNTQRTYSILVYPNSRSLRHSQRASSSPSVVLTRLTPTADVVNGIWTTLLERLRQSRVPTNPALIIRQHRFLDPASASGNVGTWITLMQEPLKVTDTDVNTILPLQAASLADVPSNDGSYGFYLRSFPLEVRQLQRVLDSWEEAGLFFEEVGAWTSAIAFGRLRDSDVIFIRYVGQYGPTSTALSRFEGDLKKRTAGVLAAFLRAIAVLMPEVLDSAKVYTFETATLRPLSSGHEVSQLLIDERERLLIALFGFRALLNRQTGGFFAAHEFAAEDAELFTGLSTRVLSDGMLDLQSSPSDLHEALGELMEDIFAFMVEHPILTGTARIPPSARLKASMLSQATPSQIDGNVLLAVLGKDITLEDFLEPRRFLMEEGSRAGHLFFHLIKTLQQWELGFGKSCLARLSWPISSDREAAGGSVLFAFDLVCACSRSCAHTRTSEVSEIEEGDPQTYTIAIPALDPGRDKYGSQPQSLRRVMLLTLMVDIAILDLVRTTTVTAISRADAINRALAVWNTAEPYTRLAKALEDAKTQLQEVWSSINFRVGRTELSAEEHAVRSFKAQTRSKTFVAEGAANSPEHQTQPLGMWRLNWPDLHIRFGRKEKDAWFTWANGLEEGKSYFAFAVALSGEDDRLHRLCQQLAPGEDFRDLRVRKRVIEMVTDRLRESSGLERGQVQLGASGRKRT</sequence>
<accession>A0A8T8SUR4</accession>
<evidence type="ECO:0000313" key="1">
    <source>
        <dbReference type="EMBL" id="KAE8249681.1"/>
    </source>
</evidence>
<evidence type="ECO:0000313" key="2">
    <source>
        <dbReference type="Proteomes" id="UP000077521"/>
    </source>
</evidence>
<dbReference type="EMBL" id="LWDF02000374">
    <property type="protein sequence ID" value="KAE8249681.1"/>
    <property type="molecule type" value="Genomic_DNA"/>
</dbReference>
<reference evidence="1" key="2">
    <citation type="journal article" date="2019" name="IMA Fungus">
        <title>Genome sequencing and comparison of five Tilletia species to identify candidate genes for the detection of regulated species infecting wheat.</title>
        <authorList>
            <person name="Nguyen H.D.T."/>
            <person name="Sultana T."/>
            <person name="Kesanakurti P."/>
            <person name="Hambleton S."/>
        </authorList>
    </citation>
    <scope>NUCLEOTIDE SEQUENCE</scope>
    <source>
        <strain evidence="1">DAOMC 236416</strain>
    </source>
</reference>
<organism evidence="1 2">
    <name type="scientific">Tilletia indica</name>
    <dbReference type="NCBI Taxonomy" id="43049"/>
    <lineage>
        <taxon>Eukaryota</taxon>
        <taxon>Fungi</taxon>
        <taxon>Dikarya</taxon>
        <taxon>Basidiomycota</taxon>
        <taxon>Ustilaginomycotina</taxon>
        <taxon>Exobasidiomycetes</taxon>
        <taxon>Tilletiales</taxon>
        <taxon>Tilletiaceae</taxon>
        <taxon>Tilletia</taxon>
    </lineage>
</organism>
<proteinExistence type="predicted"/>
<reference evidence="1" key="1">
    <citation type="submission" date="2016-04" db="EMBL/GenBank/DDBJ databases">
        <authorList>
            <person name="Nguyen H.D."/>
            <person name="Samba Siva P."/>
            <person name="Cullis J."/>
            <person name="Levesque C.A."/>
            <person name="Hambleton S."/>
        </authorList>
    </citation>
    <scope>NUCLEOTIDE SEQUENCE</scope>
    <source>
        <strain evidence="1">DAOMC 236416</strain>
    </source>
</reference>